<proteinExistence type="predicted"/>
<dbReference type="PANTHER" id="PTHR43433">
    <property type="entry name" value="HYDROLASE, ALPHA/BETA FOLD FAMILY PROTEIN"/>
    <property type="match status" value="1"/>
</dbReference>
<protein>
    <submittedName>
        <fullName evidence="2">Pimeloyl-ACP methyl ester carboxylesterase</fullName>
    </submittedName>
</protein>
<dbReference type="RefSeq" id="WP_184978222.1">
    <property type="nucleotide sequence ID" value="NZ_BAAALO010000069.1"/>
</dbReference>
<organism evidence="2 3">
    <name type="scientific">Sphaerisporangium rubeum</name>
    <dbReference type="NCBI Taxonomy" id="321317"/>
    <lineage>
        <taxon>Bacteria</taxon>
        <taxon>Bacillati</taxon>
        <taxon>Actinomycetota</taxon>
        <taxon>Actinomycetes</taxon>
        <taxon>Streptosporangiales</taxon>
        <taxon>Streptosporangiaceae</taxon>
        <taxon>Sphaerisporangium</taxon>
    </lineage>
</organism>
<reference evidence="2 3" key="1">
    <citation type="submission" date="2020-08" db="EMBL/GenBank/DDBJ databases">
        <title>Sequencing the genomes of 1000 actinobacteria strains.</title>
        <authorList>
            <person name="Klenk H.-P."/>
        </authorList>
    </citation>
    <scope>NUCLEOTIDE SEQUENCE [LARGE SCALE GENOMIC DNA]</scope>
    <source>
        <strain evidence="2 3">DSM 44936</strain>
    </source>
</reference>
<evidence type="ECO:0000313" key="3">
    <source>
        <dbReference type="Proteomes" id="UP000555564"/>
    </source>
</evidence>
<gene>
    <name evidence="2" type="ORF">BJ992_000363</name>
</gene>
<dbReference type="Pfam" id="PF00561">
    <property type="entry name" value="Abhydrolase_1"/>
    <property type="match status" value="1"/>
</dbReference>
<dbReference type="InterPro" id="IPR000073">
    <property type="entry name" value="AB_hydrolase_1"/>
</dbReference>
<dbReference type="PANTHER" id="PTHR43433:SF5">
    <property type="entry name" value="AB HYDROLASE-1 DOMAIN-CONTAINING PROTEIN"/>
    <property type="match status" value="1"/>
</dbReference>
<dbReference type="Proteomes" id="UP000555564">
    <property type="component" value="Unassembled WGS sequence"/>
</dbReference>
<comment type="caution">
    <text evidence="2">The sequence shown here is derived from an EMBL/GenBank/DDBJ whole genome shotgun (WGS) entry which is preliminary data.</text>
</comment>
<dbReference type="InterPro" id="IPR029058">
    <property type="entry name" value="AB_hydrolase_fold"/>
</dbReference>
<accession>A0A7X0I965</accession>
<feature type="domain" description="AB hydrolase-1" evidence="1">
    <location>
        <begin position="171"/>
        <end position="383"/>
    </location>
</feature>
<dbReference type="SUPFAM" id="SSF53474">
    <property type="entry name" value="alpha/beta-Hydrolases"/>
    <property type="match status" value="1"/>
</dbReference>
<keyword evidence="3" id="KW-1185">Reference proteome</keyword>
<dbReference type="Gene3D" id="3.40.50.1820">
    <property type="entry name" value="alpha/beta hydrolase"/>
    <property type="match status" value="1"/>
</dbReference>
<evidence type="ECO:0000313" key="2">
    <source>
        <dbReference type="EMBL" id="MBB6470932.1"/>
    </source>
</evidence>
<dbReference type="AlphaFoldDB" id="A0A7X0I965"/>
<sequence length="414" mass="43725">MLEPHENDAVTRLVAAVLSVKPLVAALAVPVGVVPVAAGTVASGTGDPPGTWSAQRWDGLEELLGRIARAAGVPGLALVRSASADDLQVFERVISERLALADVPDTVAARPARADRLVAAAVAGGFDASFGKDTVVAHDGVPLNVYGAGQGDEAVVLVPACGMPAALTETWMRFLARDHRVVTWESRGLFGPVPLIGDCAVDAATQAADLFAVMDHYRVPDAHVVGLCGGAVIALAAAAERPERITSLSLWHGAYHFGGGSPRTRFQDDLIELMTIAAESRAAARSLQTTFRQVALRTTPAETAHLVLYPYATPELFYRYCRLNGVIATTDVEPYLPRVAQPTLVVTSADDQTAHPQGSEQVARGLPYGRLRVEPHGDHSSLFHAGTALMRVATDFIAESRGAAPLSIDCPRFV</sequence>
<evidence type="ECO:0000259" key="1">
    <source>
        <dbReference type="Pfam" id="PF00561"/>
    </source>
</evidence>
<dbReference type="GO" id="GO:0003824">
    <property type="term" value="F:catalytic activity"/>
    <property type="evidence" value="ECO:0007669"/>
    <property type="project" value="UniProtKB-ARBA"/>
</dbReference>
<dbReference type="InterPro" id="IPR050471">
    <property type="entry name" value="AB_hydrolase"/>
</dbReference>
<dbReference type="EMBL" id="JACHIU010000001">
    <property type="protein sequence ID" value="MBB6470932.1"/>
    <property type="molecule type" value="Genomic_DNA"/>
</dbReference>
<name>A0A7X0I965_9ACTN</name>